<name>A0A0F9PFS4_9ZZZZ</name>
<dbReference type="PIRSF" id="PIRSF016821">
    <property type="entry name" value="HSP15"/>
    <property type="match status" value="1"/>
</dbReference>
<keyword evidence="3" id="KW-0238">DNA-binding</keyword>
<dbReference type="InterPro" id="IPR036986">
    <property type="entry name" value="S4_RNA-bd_sf"/>
</dbReference>
<dbReference type="Gene3D" id="3.10.290.10">
    <property type="entry name" value="RNA-binding S4 domain"/>
    <property type="match status" value="1"/>
</dbReference>
<gene>
    <name evidence="6" type="ORF">LCGC14_0906190</name>
</gene>
<evidence type="ECO:0000256" key="3">
    <source>
        <dbReference type="ARBA" id="ARBA00023125"/>
    </source>
</evidence>
<dbReference type="InterPro" id="IPR002942">
    <property type="entry name" value="S4_RNA-bd"/>
</dbReference>
<keyword evidence="2" id="KW-0694">RNA-binding</keyword>
<evidence type="ECO:0000313" key="6">
    <source>
        <dbReference type="EMBL" id="KKN23317.1"/>
    </source>
</evidence>
<accession>A0A0F9PFS4</accession>
<dbReference type="GO" id="GO:0043023">
    <property type="term" value="F:ribosomal large subunit binding"/>
    <property type="evidence" value="ECO:0007669"/>
    <property type="project" value="InterPro"/>
</dbReference>
<feature type="domain" description="RNA-binding S4" evidence="5">
    <location>
        <begin position="24"/>
        <end position="81"/>
    </location>
</feature>
<organism evidence="6">
    <name type="scientific">marine sediment metagenome</name>
    <dbReference type="NCBI Taxonomy" id="412755"/>
    <lineage>
        <taxon>unclassified sequences</taxon>
        <taxon>metagenomes</taxon>
        <taxon>ecological metagenomes</taxon>
    </lineage>
</organism>
<dbReference type="CDD" id="cd00165">
    <property type="entry name" value="S4"/>
    <property type="match status" value="1"/>
</dbReference>
<evidence type="ECO:0000259" key="5">
    <source>
        <dbReference type="SMART" id="SM00363"/>
    </source>
</evidence>
<feature type="compositionally biased region" description="Basic and acidic residues" evidence="4">
    <location>
        <begin position="126"/>
        <end position="145"/>
    </location>
</feature>
<feature type="region of interest" description="Disordered" evidence="4">
    <location>
        <begin position="116"/>
        <end position="145"/>
    </location>
</feature>
<dbReference type="EMBL" id="LAZR01002984">
    <property type="protein sequence ID" value="KKN23317.1"/>
    <property type="molecule type" value="Genomic_DNA"/>
</dbReference>
<dbReference type="PROSITE" id="PS50889">
    <property type="entry name" value="S4"/>
    <property type="match status" value="1"/>
</dbReference>
<dbReference type="GO" id="GO:0003677">
    <property type="term" value="F:DNA binding"/>
    <property type="evidence" value="ECO:0007669"/>
    <property type="project" value="UniProtKB-KW"/>
</dbReference>
<dbReference type="GO" id="GO:0003727">
    <property type="term" value="F:single-stranded RNA binding"/>
    <property type="evidence" value="ECO:0007669"/>
    <property type="project" value="InterPro"/>
</dbReference>
<evidence type="ECO:0000256" key="2">
    <source>
        <dbReference type="ARBA" id="ARBA00022884"/>
    </source>
</evidence>
<comment type="caution">
    <text evidence="6">The sequence shown here is derived from an EMBL/GenBank/DDBJ whole genome shotgun (WGS) entry which is preliminary data.</text>
</comment>
<dbReference type="Pfam" id="PF01479">
    <property type="entry name" value="S4"/>
    <property type="match status" value="1"/>
</dbReference>
<dbReference type="InterPro" id="IPR025708">
    <property type="entry name" value="HSP15"/>
</dbReference>
<dbReference type="GO" id="GO:0034605">
    <property type="term" value="P:cellular response to heat"/>
    <property type="evidence" value="ECO:0007669"/>
    <property type="project" value="InterPro"/>
</dbReference>
<dbReference type="SUPFAM" id="SSF55174">
    <property type="entry name" value="Alpha-L RNA-binding motif"/>
    <property type="match status" value="1"/>
</dbReference>
<sequence>MGKCLMSKKSNANTNPDHADGLKVRLDKWLWAARFYKTRAIAREMVQGGKVHYNGQRTKASKIVEVGANIKLAQGVDEKLITILSVLEKRQSAPIAQTMYQESDASIAKREENSIARKNNSFFAPHPDKKPDKKQRRELLKMKSS</sequence>
<dbReference type="NCBIfam" id="NF007673">
    <property type="entry name" value="PRK10348.1"/>
    <property type="match status" value="1"/>
</dbReference>
<reference evidence="6" key="1">
    <citation type="journal article" date="2015" name="Nature">
        <title>Complex archaea that bridge the gap between prokaryotes and eukaryotes.</title>
        <authorList>
            <person name="Spang A."/>
            <person name="Saw J.H."/>
            <person name="Jorgensen S.L."/>
            <person name="Zaremba-Niedzwiedzka K."/>
            <person name="Martijn J."/>
            <person name="Lind A.E."/>
            <person name="van Eijk R."/>
            <person name="Schleper C."/>
            <person name="Guy L."/>
            <person name="Ettema T.J."/>
        </authorList>
    </citation>
    <scope>NUCLEOTIDE SEQUENCE</scope>
</reference>
<dbReference type="AlphaFoldDB" id="A0A0F9PFS4"/>
<proteinExistence type="inferred from homology"/>
<evidence type="ECO:0000256" key="4">
    <source>
        <dbReference type="SAM" id="MobiDB-lite"/>
    </source>
</evidence>
<dbReference type="SMART" id="SM00363">
    <property type="entry name" value="S4"/>
    <property type="match status" value="1"/>
</dbReference>
<protein>
    <recommendedName>
        <fullName evidence="5">RNA-binding S4 domain-containing protein</fullName>
    </recommendedName>
</protein>
<comment type="similarity">
    <text evidence="1">Belongs to the HSP15 family.</text>
</comment>
<evidence type="ECO:0000256" key="1">
    <source>
        <dbReference type="ARBA" id="ARBA00008396"/>
    </source>
</evidence>